<dbReference type="GO" id="GO:0005886">
    <property type="term" value="C:plasma membrane"/>
    <property type="evidence" value="ECO:0007669"/>
    <property type="project" value="UniProtKB-SubCell"/>
</dbReference>
<feature type="transmembrane region" description="Helical" evidence="5">
    <location>
        <begin position="404"/>
        <end position="423"/>
    </location>
</feature>
<dbReference type="InterPro" id="IPR020846">
    <property type="entry name" value="MFS_dom"/>
</dbReference>
<keyword evidence="3 5" id="KW-1133">Transmembrane helix</keyword>
<dbReference type="PANTHER" id="PTHR11662">
    <property type="entry name" value="SOLUTE CARRIER FAMILY 17"/>
    <property type="match status" value="1"/>
</dbReference>
<evidence type="ECO:0000313" key="7">
    <source>
        <dbReference type="EMBL" id="SHL36593.1"/>
    </source>
</evidence>
<evidence type="ECO:0000256" key="2">
    <source>
        <dbReference type="ARBA" id="ARBA00022692"/>
    </source>
</evidence>
<accession>A0A1M7A226</accession>
<feature type="transmembrane region" description="Helical" evidence="5">
    <location>
        <begin position="156"/>
        <end position="178"/>
    </location>
</feature>
<feature type="transmembrane region" description="Helical" evidence="5">
    <location>
        <begin position="273"/>
        <end position="294"/>
    </location>
</feature>
<evidence type="ECO:0000256" key="1">
    <source>
        <dbReference type="ARBA" id="ARBA00004651"/>
    </source>
</evidence>
<keyword evidence="4 5" id="KW-0472">Membrane</keyword>
<feature type="transmembrane region" description="Helical" evidence="5">
    <location>
        <begin position="236"/>
        <end position="261"/>
    </location>
</feature>
<dbReference type="RefSeq" id="WP_073460066.1">
    <property type="nucleotide sequence ID" value="NZ_CALGVN010000020.1"/>
</dbReference>
<dbReference type="InterPro" id="IPR011701">
    <property type="entry name" value="MFS"/>
</dbReference>
<keyword evidence="8" id="KW-1185">Reference proteome</keyword>
<sequence length="433" mass="44663">MTVNGDRAAAITTESPPPGYSAVRAWTVTAAVVGAVVVVFLDKALLGLVANPMRAELDLSSTAFGALGSASHVLQVAACLGIGLLANRISPRWLLLVSGVLWAIGQVPALLATTAAAVIVSRLLVGAAEGPVVPLLHTMAYSWFPNERRGLPASLITSGSAVAKVALLPVLTIVIVALGWRSGFLVVGLLALVWTVVWYFVGRTGPYATDQPKADEPAPEQGPAVRWTRLLRSRTFLTSAFVYFAQGALAGVVFTWLPSYFENGLGFTATQSGVLYALPSAMGIVALILVGTLGDRMLRRGVSSRTVRATAGGIVLAVSGALLCLLPWVTSAVLAIALLVVGYGFSVTVNTVAIPMVAELAPAEKRAGALAVLIAAGSSAGIVSPLITGMILDATSSPTAGYTTAFLLCGGLLVLASVLFALLPDPRRDTVAR</sequence>
<evidence type="ECO:0000256" key="4">
    <source>
        <dbReference type="ARBA" id="ARBA00023136"/>
    </source>
</evidence>
<proteinExistence type="predicted"/>
<feature type="transmembrane region" description="Helical" evidence="5">
    <location>
        <begin position="306"/>
        <end position="328"/>
    </location>
</feature>
<dbReference type="InterPro" id="IPR036259">
    <property type="entry name" value="MFS_trans_sf"/>
</dbReference>
<dbReference type="Proteomes" id="UP000184363">
    <property type="component" value="Unassembled WGS sequence"/>
</dbReference>
<dbReference type="PROSITE" id="PS50850">
    <property type="entry name" value="MFS"/>
    <property type="match status" value="1"/>
</dbReference>
<feature type="domain" description="Major facilitator superfamily (MFS) profile" evidence="6">
    <location>
        <begin position="28"/>
        <end position="428"/>
    </location>
</feature>
<protein>
    <submittedName>
        <fullName evidence="7">Sugar phosphate permease</fullName>
    </submittedName>
</protein>
<feature type="transmembrane region" description="Helical" evidence="5">
    <location>
        <begin position="93"/>
        <end position="117"/>
    </location>
</feature>
<dbReference type="SUPFAM" id="SSF103473">
    <property type="entry name" value="MFS general substrate transporter"/>
    <property type="match status" value="1"/>
</dbReference>
<gene>
    <name evidence="7" type="ORF">SAMN05443637_125114</name>
</gene>
<dbReference type="Pfam" id="PF07690">
    <property type="entry name" value="MFS_1"/>
    <property type="match status" value="1"/>
</dbReference>
<comment type="subcellular location">
    <subcellularLocation>
        <location evidence="1">Cell membrane</location>
        <topology evidence="1">Multi-pass membrane protein</topology>
    </subcellularLocation>
</comment>
<feature type="transmembrane region" description="Helical" evidence="5">
    <location>
        <begin position="184"/>
        <end position="201"/>
    </location>
</feature>
<dbReference type="Gene3D" id="1.20.1250.20">
    <property type="entry name" value="MFS general substrate transporter like domains"/>
    <property type="match status" value="2"/>
</dbReference>
<evidence type="ECO:0000256" key="3">
    <source>
        <dbReference type="ARBA" id="ARBA00022989"/>
    </source>
</evidence>
<evidence type="ECO:0000313" key="8">
    <source>
        <dbReference type="Proteomes" id="UP000184363"/>
    </source>
</evidence>
<feature type="transmembrane region" description="Helical" evidence="5">
    <location>
        <begin position="370"/>
        <end position="392"/>
    </location>
</feature>
<evidence type="ECO:0000259" key="6">
    <source>
        <dbReference type="PROSITE" id="PS50850"/>
    </source>
</evidence>
<keyword evidence="2 5" id="KW-0812">Transmembrane</keyword>
<dbReference type="InterPro" id="IPR050382">
    <property type="entry name" value="MFS_Na/Anion_cotransporter"/>
</dbReference>
<dbReference type="GO" id="GO:0022857">
    <property type="term" value="F:transmembrane transporter activity"/>
    <property type="evidence" value="ECO:0007669"/>
    <property type="project" value="InterPro"/>
</dbReference>
<feature type="transmembrane region" description="Helical" evidence="5">
    <location>
        <begin position="334"/>
        <end position="358"/>
    </location>
</feature>
<name>A0A1M7A226_PSETH</name>
<dbReference type="EMBL" id="FRAP01000025">
    <property type="protein sequence ID" value="SHL36593.1"/>
    <property type="molecule type" value="Genomic_DNA"/>
</dbReference>
<dbReference type="OrthoDB" id="4474610at2"/>
<dbReference type="STRING" id="1848.SAMN05443637_125114"/>
<feature type="transmembrane region" description="Helical" evidence="5">
    <location>
        <begin position="61"/>
        <end position="86"/>
    </location>
</feature>
<feature type="transmembrane region" description="Helical" evidence="5">
    <location>
        <begin position="21"/>
        <end position="41"/>
    </location>
</feature>
<feature type="transmembrane region" description="Helical" evidence="5">
    <location>
        <begin position="123"/>
        <end position="144"/>
    </location>
</feature>
<organism evidence="7 8">
    <name type="scientific">Pseudonocardia thermophila</name>
    <dbReference type="NCBI Taxonomy" id="1848"/>
    <lineage>
        <taxon>Bacteria</taxon>
        <taxon>Bacillati</taxon>
        <taxon>Actinomycetota</taxon>
        <taxon>Actinomycetes</taxon>
        <taxon>Pseudonocardiales</taxon>
        <taxon>Pseudonocardiaceae</taxon>
        <taxon>Pseudonocardia</taxon>
    </lineage>
</organism>
<evidence type="ECO:0000256" key="5">
    <source>
        <dbReference type="SAM" id="Phobius"/>
    </source>
</evidence>
<reference evidence="7 8" key="1">
    <citation type="submission" date="2016-11" db="EMBL/GenBank/DDBJ databases">
        <authorList>
            <person name="Jaros S."/>
            <person name="Januszkiewicz K."/>
            <person name="Wedrychowicz H."/>
        </authorList>
    </citation>
    <scope>NUCLEOTIDE SEQUENCE [LARGE SCALE GENOMIC DNA]</scope>
    <source>
        <strain evidence="7 8">DSM 43832</strain>
    </source>
</reference>
<dbReference type="PANTHER" id="PTHR11662:SF450">
    <property type="entry name" value="BLR1003 PROTEIN"/>
    <property type="match status" value="1"/>
</dbReference>
<dbReference type="AlphaFoldDB" id="A0A1M7A226"/>